<protein>
    <submittedName>
        <fullName evidence="1">Uncharacterized protein</fullName>
    </submittedName>
</protein>
<dbReference type="GO" id="GO:0005737">
    <property type="term" value="C:cytoplasm"/>
    <property type="evidence" value="ECO:0007669"/>
    <property type="project" value="TreeGrafter"/>
</dbReference>
<evidence type="ECO:0000313" key="1">
    <source>
        <dbReference type="EMBL" id="PBK68437.1"/>
    </source>
</evidence>
<proteinExistence type="predicted"/>
<dbReference type="AlphaFoldDB" id="A0A2H3BV43"/>
<sequence>MRSEFRNKSTSEGAGIMADPFWDTRQTGNRVLNWYLSIAAIRTVDEDEDKNEKGDRTGLLTIGRRMNMMLDALSMPTYLACNSPTLPKVGTTRFPVRTPTCGIEEEHNDDIKATWLGNACFLVKLPFVASLWRGARVLAPKRCTDPPCKIGDILEVNAVVISRMKKKIDILGMGSRVLFDPVIDTQPEDYVIVVNPHFTSRGLLDQGKTFWANWAVEAEDRKVYFTCDTECRSVKDGEGKLQRRWALRSRICPYKPRWFVLAIHCARRDSVRIIKGIRAKNAITMHRGTWWMVDKMYEA</sequence>
<gene>
    <name evidence="1" type="ORF">ARMSODRAFT_975844</name>
</gene>
<keyword evidence="2" id="KW-1185">Reference proteome</keyword>
<dbReference type="PANTHER" id="PTHR15032">
    <property type="entry name" value="N-ACYL-PHOSPHATIDYLETHANOLAMINE-HYDROLYZING PHOSPHOLIPASE D"/>
    <property type="match status" value="1"/>
</dbReference>
<organism evidence="1 2">
    <name type="scientific">Armillaria solidipes</name>
    <dbReference type="NCBI Taxonomy" id="1076256"/>
    <lineage>
        <taxon>Eukaryota</taxon>
        <taxon>Fungi</taxon>
        <taxon>Dikarya</taxon>
        <taxon>Basidiomycota</taxon>
        <taxon>Agaricomycotina</taxon>
        <taxon>Agaricomycetes</taxon>
        <taxon>Agaricomycetidae</taxon>
        <taxon>Agaricales</taxon>
        <taxon>Marasmiineae</taxon>
        <taxon>Physalacriaceae</taxon>
        <taxon>Armillaria</taxon>
    </lineage>
</organism>
<dbReference type="InterPro" id="IPR036866">
    <property type="entry name" value="RibonucZ/Hydroxyglut_hydro"/>
</dbReference>
<evidence type="ECO:0000313" key="2">
    <source>
        <dbReference type="Proteomes" id="UP000218334"/>
    </source>
</evidence>
<accession>A0A2H3BV43</accession>
<dbReference type="EMBL" id="KZ293432">
    <property type="protein sequence ID" value="PBK68437.1"/>
    <property type="molecule type" value="Genomic_DNA"/>
</dbReference>
<reference evidence="2" key="1">
    <citation type="journal article" date="2017" name="Nat. Ecol. Evol.">
        <title>Genome expansion and lineage-specific genetic innovations in the forest pathogenic fungi Armillaria.</title>
        <authorList>
            <person name="Sipos G."/>
            <person name="Prasanna A.N."/>
            <person name="Walter M.C."/>
            <person name="O'Connor E."/>
            <person name="Balint B."/>
            <person name="Krizsan K."/>
            <person name="Kiss B."/>
            <person name="Hess J."/>
            <person name="Varga T."/>
            <person name="Slot J."/>
            <person name="Riley R."/>
            <person name="Boka B."/>
            <person name="Rigling D."/>
            <person name="Barry K."/>
            <person name="Lee J."/>
            <person name="Mihaltcheva S."/>
            <person name="LaButti K."/>
            <person name="Lipzen A."/>
            <person name="Waldron R."/>
            <person name="Moloney N.M."/>
            <person name="Sperisen C."/>
            <person name="Kredics L."/>
            <person name="Vagvoelgyi C."/>
            <person name="Patrignani A."/>
            <person name="Fitzpatrick D."/>
            <person name="Nagy I."/>
            <person name="Doyle S."/>
            <person name="Anderson J.B."/>
            <person name="Grigoriev I.V."/>
            <person name="Gueldener U."/>
            <person name="Muensterkoetter M."/>
            <person name="Nagy L.G."/>
        </authorList>
    </citation>
    <scope>NUCLEOTIDE SEQUENCE [LARGE SCALE GENOMIC DNA]</scope>
    <source>
        <strain evidence="2">28-4</strain>
    </source>
</reference>
<dbReference type="Proteomes" id="UP000218334">
    <property type="component" value="Unassembled WGS sequence"/>
</dbReference>
<name>A0A2H3BV43_9AGAR</name>
<dbReference type="PANTHER" id="PTHR15032:SF4">
    <property type="entry name" value="N-ACYL-PHOSPHATIDYLETHANOLAMINE-HYDROLYZING PHOSPHOLIPASE D"/>
    <property type="match status" value="1"/>
</dbReference>
<dbReference type="Gene3D" id="3.60.15.10">
    <property type="entry name" value="Ribonuclease Z/Hydroxyacylglutathione hydrolase-like"/>
    <property type="match status" value="2"/>
</dbReference>